<reference evidence="1" key="2">
    <citation type="submission" date="2020-09" db="EMBL/GenBank/DDBJ databases">
        <authorList>
            <person name="Sun Q."/>
            <person name="Ohkuma M."/>
        </authorList>
    </citation>
    <scope>NUCLEOTIDE SEQUENCE</scope>
    <source>
        <strain evidence="1">JCM 12580</strain>
    </source>
</reference>
<dbReference type="AlphaFoldDB" id="A0A917Q030"/>
<dbReference type="EMBL" id="BMNQ01000049">
    <property type="protein sequence ID" value="GGK03683.1"/>
    <property type="molecule type" value="Genomic_DNA"/>
</dbReference>
<name>A0A917Q030_9BACI</name>
<evidence type="ECO:0008006" key="3">
    <source>
        <dbReference type="Google" id="ProtNLM"/>
    </source>
</evidence>
<dbReference type="Proteomes" id="UP000658382">
    <property type="component" value="Unassembled WGS sequence"/>
</dbReference>
<dbReference type="RefSeq" id="WP_188633685.1">
    <property type="nucleotide sequence ID" value="NZ_BMNQ01000049.1"/>
</dbReference>
<comment type="caution">
    <text evidence="1">The sequence shown here is derived from an EMBL/GenBank/DDBJ whole genome shotgun (WGS) entry which is preliminary data.</text>
</comment>
<gene>
    <name evidence="1" type="ORF">GCM10007063_27520</name>
</gene>
<protein>
    <recommendedName>
        <fullName evidence="3">Iron-sulfur cluster repair di-iron protein, ric</fullName>
    </recommendedName>
</protein>
<evidence type="ECO:0000313" key="1">
    <source>
        <dbReference type="EMBL" id="GGK03683.1"/>
    </source>
</evidence>
<keyword evidence="2" id="KW-1185">Reference proteome</keyword>
<proteinExistence type="predicted"/>
<evidence type="ECO:0000313" key="2">
    <source>
        <dbReference type="Proteomes" id="UP000658382"/>
    </source>
</evidence>
<sequence>MSKSFHEVADTHFEQLDLFTTAITRVHGKNHPEAFEVRELFGTIHSKTKQAGETKPDLDKEFAKLRHITDQYIIPGDVCETYAGVYNMLSEVDQTYHAS</sequence>
<organism evidence="1 2">
    <name type="scientific">Lentibacillus kapialis</name>
    <dbReference type="NCBI Taxonomy" id="340214"/>
    <lineage>
        <taxon>Bacteria</taxon>
        <taxon>Bacillati</taxon>
        <taxon>Bacillota</taxon>
        <taxon>Bacilli</taxon>
        <taxon>Bacillales</taxon>
        <taxon>Bacillaceae</taxon>
        <taxon>Lentibacillus</taxon>
    </lineage>
</organism>
<reference evidence="1" key="1">
    <citation type="journal article" date="2014" name="Int. J. Syst. Evol. Microbiol.">
        <title>Complete genome sequence of Corynebacterium casei LMG S-19264T (=DSM 44701T), isolated from a smear-ripened cheese.</title>
        <authorList>
            <consortium name="US DOE Joint Genome Institute (JGI-PGF)"/>
            <person name="Walter F."/>
            <person name="Albersmeier A."/>
            <person name="Kalinowski J."/>
            <person name="Ruckert C."/>
        </authorList>
    </citation>
    <scope>NUCLEOTIDE SEQUENCE</scope>
    <source>
        <strain evidence="1">JCM 12580</strain>
    </source>
</reference>
<accession>A0A917Q030</accession>